<feature type="region of interest" description="Disordered" evidence="1">
    <location>
        <begin position="68"/>
        <end position="92"/>
    </location>
</feature>
<dbReference type="Proteomes" id="UP000517252">
    <property type="component" value="Unassembled WGS sequence"/>
</dbReference>
<proteinExistence type="predicted"/>
<evidence type="ECO:0000313" key="2">
    <source>
        <dbReference type="EMBL" id="GFP60447.1"/>
    </source>
</evidence>
<reference evidence="2 3" key="1">
    <citation type="submission" date="2020-07" db="EMBL/GenBank/DDBJ databases">
        <title>Trichoderma asperellum IC-1 whole genome shotgun sequence.</title>
        <authorList>
            <person name="Kanamasa S."/>
            <person name="Takahashi H."/>
        </authorList>
    </citation>
    <scope>NUCLEOTIDE SEQUENCE [LARGE SCALE GENOMIC DNA]</scope>
    <source>
        <strain evidence="2 3">IC-1</strain>
    </source>
</reference>
<gene>
    <name evidence="2" type="ORF">TASIC1_0018005200</name>
</gene>
<protein>
    <submittedName>
        <fullName evidence="2">Uncharacterized protein</fullName>
    </submittedName>
</protein>
<evidence type="ECO:0000313" key="3">
    <source>
        <dbReference type="Proteomes" id="UP000517252"/>
    </source>
</evidence>
<accession>A0A6V8R5X3</accession>
<name>A0A6V8R5X3_TRIAP</name>
<evidence type="ECO:0000256" key="1">
    <source>
        <dbReference type="SAM" id="MobiDB-lite"/>
    </source>
</evidence>
<feature type="compositionally biased region" description="Polar residues" evidence="1">
    <location>
        <begin position="79"/>
        <end position="92"/>
    </location>
</feature>
<dbReference type="EMBL" id="BLZH01000018">
    <property type="protein sequence ID" value="GFP60447.1"/>
    <property type="molecule type" value="Genomic_DNA"/>
</dbReference>
<sequence length="120" mass="11807">MGLKKARGVRVDGTSGYAADTTLVGKRGGGVPTMQSAEGSSLDIQIASAIQTTGGITQSTHTIPVVQTAGGGAQDSRAKTTPTAPNSLTSTGAASKHFGDGLGWQLGIGLAALISAVLSL</sequence>
<dbReference type="AlphaFoldDB" id="A0A6V8R5X3"/>
<organism evidence="2 3">
    <name type="scientific">Trichoderma asperellum</name>
    <name type="common">Filamentous fungus</name>
    <dbReference type="NCBI Taxonomy" id="101201"/>
    <lineage>
        <taxon>Eukaryota</taxon>
        <taxon>Fungi</taxon>
        <taxon>Dikarya</taxon>
        <taxon>Ascomycota</taxon>
        <taxon>Pezizomycotina</taxon>
        <taxon>Sordariomycetes</taxon>
        <taxon>Hypocreomycetidae</taxon>
        <taxon>Hypocreales</taxon>
        <taxon>Hypocreaceae</taxon>
        <taxon>Trichoderma</taxon>
    </lineage>
</organism>
<comment type="caution">
    <text evidence="2">The sequence shown here is derived from an EMBL/GenBank/DDBJ whole genome shotgun (WGS) entry which is preliminary data.</text>
</comment>